<reference evidence="2" key="1">
    <citation type="submission" date="2021-01" db="EMBL/GenBank/DDBJ databases">
        <authorList>
            <person name="Corre E."/>
            <person name="Pelletier E."/>
            <person name="Niang G."/>
            <person name="Scheremetjew M."/>
            <person name="Finn R."/>
            <person name="Kale V."/>
            <person name="Holt S."/>
            <person name="Cochrane G."/>
            <person name="Meng A."/>
            <person name="Brown T."/>
            <person name="Cohen L."/>
        </authorList>
    </citation>
    <scope>NUCLEOTIDE SEQUENCE</scope>
    <source>
        <strain evidence="2">SM1012Den-03</strain>
    </source>
</reference>
<organism evidence="2">
    <name type="scientific">Skeletonema marinoi</name>
    <dbReference type="NCBI Taxonomy" id="267567"/>
    <lineage>
        <taxon>Eukaryota</taxon>
        <taxon>Sar</taxon>
        <taxon>Stramenopiles</taxon>
        <taxon>Ochrophyta</taxon>
        <taxon>Bacillariophyta</taxon>
        <taxon>Coscinodiscophyceae</taxon>
        <taxon>Thalassiosirophycidae</taxon>
        <taxon>Thalassiosirales</taxon>
        <taxon>Skeletonemataceae</taxon>
        <taxon>Skeletonema</taxon>
        <taxon>Skeletonema marinoi-dohrnii complex</taxon>
    </lineage>
</organism>
<feature type="region of interest" description="Disordered" evidence="1">
    <location>
        <begin position="18"/>
        <end position="40"/>
    </location>
</feature>
<evidence type="ECO:0000256" key="1">
    <source>
        <dbReference type="SAM" id="MobiDB-lite"/>
    </source>
</evidence>
<name>A0A7S2KMA2_9STRA</name>
<feature type="compositionally biased region" description="Low complexity" evidence="1">
    <location>
        <begin position="18"/>
        <end position="29"/>
    </location>
</feature>
<sequence>MKEYHFFIQTHTVMLSTSHSSSKSIPIPRSNDDDRNSTNSQIDMENASKVAEWQESQMYQRLLNGMFLSCQRLDYHPKIIRSLENLMQTQALPLSSLEASNTTSDNRNEEWFTCSRCSGGGDGDWKETKGRRIVISPDCCCSSSRTFASPCSDPSWNYNLKGSSSTLNQSGTAPEVLQQQSKSSGDEEDDGFIFDFEL</sequence>
<feature type="compositionally biased region" description="Acidic residues" evidence="1">
    <location>
        <begin position="186"/>
        <end position="198"/>
    </location>
</feature>
<proteinExistence type="predicted"/>
<accession>A0A7S2KMA2</accession>
<feature type="compositionally biased region" description="Polar residues" evidence="1">
    <location>
        <begin position="162"/>
        <end position="183"/>
    </location>
</feature>
<dbReference type="AlphaFoldDB" id="A0A7S2KMA2"/>
<dbReference type="EMBL" id="HBGZ01004614">
    <property type="protein sequence ID" value="CAD9579645.1"/>
    <property type="molecule type" value="Transcribed_RNA"/>
</dbReference>
<feature type="region of interest" description="Disordered" evidence="1">
    <location>
        <begin position="162"/>
        <end position="198"/>
    </location>
</feature>
<protein>
    <submittedName>
        <fullName evidence="2">Uncharacterized protein</fullName>
    </submittedName>
</protein>
<evidence type="ECO:0000313" key="2">
    <source>
        <dbReference type="EMBL" id="CAD9579645.1"/>
    </source>
</evidence>
<gene>
    <name evidence="2" type="ORF">SMAR0320_LOCUS3136</name>
</gene>